<sequence>MTFVQVIEYKTEHPEQMNDMMDRWLAETQGKRTATHAVLMSDRERPGTYMEFVEFPSYEDAMRNSSLPETDRFAKEMMALCEGDPVFHNLEVMRDERL</sequence>
<dbReference type="KEGG" id="amq:AMETH_4476"/>
<evidence type="ECO:0000313" key="2">
    <source>
        <dbReference type="Proteomes" id="UP000062973"/>
    </source>
</evidence>
<evidence type="ECO:0008006" key="3">
    <source>
        <dbReference type="Google" id="ProtNLM"/>
    </source>
</evidence>
<dbReference type="EMBL" id="CP009110">
    <property type="protein sequence ID" value="AIJ24568.1"/>
    <property type="molecule type" value="Genomic_DNA"/>
</dbReference>
<evidence type="ECO:0000313" key="1">
    <source>
        <dbReference type="EMBL" id="AIJ24568.1"/>
    </source>
</evidence>
<dbReference type="Proteomes" id="UP000062973">
    <property type="component" value="Chromosome"/>
</dbReference>
<gene>
    <name evidence="1" type="ORF">AMETH_4476</name>
</gene>
<reference evidence="1 2" key="1">
    <citation type="submission" date="2014-07" db="EMBL/GenBank/DDBJ databases">
        <title>Whole Genome Sequence of the Amycolatopsis methanolica 239.</title>
        <authorList>
            <person name="Tang B."/>
        </authorList>
    </citation>
    <scope>NUCLEOTIDE SEQUENCE [LARGE SCALE GENOMIC DNA]</scope>
    <source>
        <strain evidence="1 2">239</strain>
    </source>
</reference>
<dbReference type="RefSeq" id="WP_017983398.1">
    <property type="nucleotide sequence ID" value="NZ_AQUL01000001.1"/>
</dbReference>
<dbReference type="PATRIC" id="fig|1068978.7.peg.4798"/>
<dbReference type="HOGENOM" id="CLU_180847_0_0_11"/>
<dbReference type="AlphaFoldDB" id="A0A076MUJ4"/>
<keyword evidence="2" id="KW-1185">Reference proteome</keyword>
<accession>A0A076MUJ4</accession>
<protein>
    <recommendedName>
        <fullName evidence="3">Antibiotic biosynthesis monooxygenase</fullName>
    </recommendedName>
</protein>
<proteinExistence type="predicted"/>
<dbReference type="eggNOG" id="ENOG5032YPX">
    <property type="taxonomic scope" value="Bacteria"/>
</dbReference>
<name>A0A076MUJ4_AMYME</name>
<dbReference type="OrthoDB" id="9182871at2"/>
<dbReference type="STRING" id="1068978.AMETH_4476"/>
<organism evidence="1 2">
    <name type="scientific">Amycolatopsis methanolica 239</name>
    <dbReference type="NCBI Taxonomy" id="1068978"/>
    <lineage>
        <taxon>Bacteria</taxon>
        <taxon>Bacillati</taxon>
        <taxon>Actinomycetota</taxon>
        <taxon>Actinomycetes</taxon>
        <taxon>Pseudonocardiales</taxon>
        <taxon>Pseudonocardiaceae</taxon>
        <taxon>Amycolatopsis</taxon>
        <taxon>Amycolatopsis methanolica group</taxon>
    </lineage>
</organism>